<feature type="region of interest" description="Disordered" evidence="1">
    <location>
        <begin position="1"/>
        <end position="28"/>
    </location>
</feature>
<evidence type="ECO:0000256" key="1">
    <source>
        <dbReference type="SAM" id="MobiDB-lite"/>
    </source>
</evidence>
<reference evidence="2 3" key="1">
    <citation type="journal article" date="2018" name="Arch. Microbiol.">
        <title>New insights into the metabolic potential of the phototrophic purple bacterium Rhodopila globiformis DSM 161(T) from its draft genome sequence and evidence for a vanadium-dependent nitrogenase.</title>
        <authorList>
            <person name="Imhoff J.F."/>
            <person name="Rahn T."/>
            <person name="Kunzel S."/>
            <person name="Neulinger S.C."/>
        </authorList>
    </citation>
    <scope>NUCLEOTIDE SEQUENCE [LARGE SCALE GENOMIC DNA]</scope>
    <source>
        <strain evidence="2 3">DSM 161</strain>
    </source>
</reference>
<accession>A0A2S6N489</accession>
<gene>
    <name evidence="2" type="ORF">CCS01_21695</name>
</gene>
<organism evidence="2 3">
    <name type="scientific">Rhodopila globiformis</name>
    <name type="common">Rhodopseudomonas globiformis</name>
    <dbReference type="NCBI Taxonomy" id="1071"/>
    <lineage>
        <taxon>Bacteria</taxon>
        <taxon>Pseudomonadati</taxon>
        <taxon>Pseudomonadota</taxon>
        <taxon>Alphaproteobacteria</taxon>
        <taxon>Acetobacterales</taxon>
        <taxon>Acetobacteraceae</taxon>
        <taxon>Rhodopila</taxon>
    </lineage>
</organism>
<dbReference type="EMBL" id="NHRY01000227">
    <property type="protein sequence ID" value="PPQ29434.1"/>
    <property type="molecule type" value="Genomic_DNA"/>
</dbReference>
<evidence type="ECO:0000313" key="2">
    <source>
        <dbReference type="EMBL" id="PPQ29434.1"/>
    </source>
</evidence>
<protein>
    <submittedName>
        <fullName evidence="2">Uncharacterized protein</fullName>
    </submittedName>
</protein>
<keyword evidence="3" id="KW-1185">Reference proteome</keyword>
<comment type="caution">
    <text evidence="2">The sequence shown here is derived from an EMBL/GenBank/DDBJ whole genome shotgun (WGS) entry which is preliminary data.</text>
</comment>
<proteinExistence type="predicted"/>
<dbReference type="AlphaFoldDB" id="A0A2S6N489"/>
<dbReference type="Proteomes" id="UP000239724">
    <property type="component" value="Unassembled WGS sequence"/>
</dbReference>
<sequence length="103" mass="11226">MFGLRVRLTRPRHGDLPRGAVQPHQAKGRYPDTRRLVMSGRDGAYHRNAHFKPRKDSATAAEHVIVIVAGADHRLAVAAPTAAAIRPAMPEHQRGALGINQQG</sequence>
<evidence type="ECO:0000313" key="3">
    <source>
        <dbReference type="Proteomes" id="UP000239724"/>
    </source>
</evidence>
<name>A0A2S6N489_RHOGL</name>